<keyword evidence="6" id="KW-0233">DNA recombination</keyword>
<evidence type="ECO:0000313" key="9">
    <source>
        <dbReference type="Proteomes" id="UP000255529"/>
    </source>
</evidence>
<gene>
    <name evidence="8" type="primary">xerD_6</name>
    <name evidence="8" type="ORF">NCTC11544_04738</name>
</gene>
<proteinExistence type="inferred from homology"/>
<evidence type="ECO:0000256" key="2">
    <source>
        <dbReference type="ARBA" id="ARBA00022558"/>
    </source>
</evidence>
<evidence type="ECO:0000313" key="8">
    <source>
        <dbReference type="EMBL" id="SUI85267.1"/>
    </source>
</evidence>
<dbReference type="SUPFAM" id="SSF56349">
    <property type="entry name" value="DNA breaking-rejoining enzymes"/>
    <property type="match status" value="1"/>
</dbReference>
<dbReference type="InterPro" id="IPR002104">
    <property type="entry name" value="Integrase_catalytic"/>
</dbReference>
<reference evidence="8 9" key="1">
    <citation type="submission" date="2018-06" db="EMBL/GenBank/DDBJ databases">
        <authorList>
            <consortium name="Pathogen Informatics"/>
            <person name="Doyle S."/>
        </authorList>
    </citation>
    <scope>NUCLEOTIDE SEQUENCE [LARGE SCALE GENOMIC DNA]</scope>
    <source>
        <strain evidence="8 9">NCTC11544</strain>
    </source>
</reference>
<dbReference type="InterPro" id="IPR050090">
    <property type="entry name" value="Tyrosine_recombinase_XerCD"/>
</dbReference>
<dbReference type="Proteomes" id="UP000255529">
    <property type="component" value="Unassembled WGS sequence"/>
</dbReference>
<dbReference type="Gene3D" id="1.10.443.10">
    <property type="entry name" value="Intergrase catalytic core"/>
    <property type="match status" value="1"/>
</dbReference>
<evidence type="ECO:0000256" key="5">
    <source>
        <dbReference type="ARBA" id="ARBA00023163"/>
    </source>
</evidence>
<dbReference type="Pfam" id="PF00589">
    <property type="entry name" value="Phage_integrase"/>
    <property type="match status" value="1"/>
</dbReference>
<dbReference type="GO" id="GO:0015074">
    <property type="term" value="P:DNA integration"/>
    <property type="evidence" value="ECO:0007669"/>
    <property type="project" value="UniProtKB-KW"/>
</dbReference>
<dbReference type="GO" id="GO:0006310">
    <property type="term" value="P:DNA recombination"/>
    <property type="evidence" value="ECO:0007669"/>
    <property type="project" value="UniProtKB-KW"/>
</dbReference>
<protein>
    <submittedName>
        <fullName evidence="8">Tyrosine recombinase XerD</fullName>
    </submittedName>
</protein>
<dbReference type="AlphaFoldDB" id="A0A380AQK8"/>
<accession>A0A380AQK8</accession>
<dbReference type="NCBIfam" id="NF007370">
    <property type="entry name" value="PRK09870.1"/>
    <property type="match status" value="1"/>
</dbReference>
<dbReference type="InterPro" id="IPR011010">
    <property type="entry name" value="DNA_brk_join_enz"/>
</dbReference>
<evidence type="ECO:0000256" key="1">
    <source>
        <dbReference type="ARBA" id="ARBA00008857"/>
    </source>
</evidence>
<keyword evidence="2" id="KW-1029">Fimbrium biogenesis</keyword>
<organism evidence="8 9">
    <name type="scientific">Serratia quinivorans</name>
    <dbReference type="NCBI Taxonomy" id="137545"/>
    <lineage>
        <taxon>Bacteria</taxon>
        <taxon>Pseudomonadati</taxon>
        <taxon>Pseudomonadota</taxon>
        <taxon>Gammaproteobacteria</taxon>
        <taxon>Enterobacterales</taxon>
        <taxon>Yersiniaceae</taxon>
        <taxon>Serratia</taxon>
    </lineage>
</organism>
<evidence type="ECO:0000256" key="6">
    <source>
        <dbReference type="ARBA" id="ARBA00023172"/>
    </source>
</evidence>
<dbReference type="InterPro" id="IPR013762">
    <property type="entry name" value="Integrase-like_cat_sf"/>
</dbReference>
<keyword evidence="5" id="KW-0804">Transcription</keyword>
<name>A0A380AQK8_9GAMM</name>
<dbReference type="GO" id="GO:0003677">
    <property type="term" value="F:DNA binding"/>
    <property type="evidence" value="ECO:0007669"/>
    <property type="project" value="InterPro"/>
</dbReference>
<dbReference type="PANTHER" id="PTHR30349:SF62">
    <property type="entry name" value="TYPE 1 FIMBRIAE REGULATORY PROTEIN FIMB-RELATED"/>
    <property type="match status" value="1"/>
</dbReference>
<dbReference type="RefSeq" id="WP_012145594.1">
    <property type="nucleotide sequence ID" value="NZ_CAMIRZ010000001.1"/>
</dbReference>
<evidence type="ECO:0000256" key="4">
    <source>
        <dbReference type="ARBA" id="ARBA00023015"/>
    </source>
</evidence>
<feature type="domain" description="Tyr recombinase" evidence="7">
    <location>
        <begin position="6"/>
        <end position="188"/>
    </location>
</feature>
<dbReference type="EMBL" id="UGYN01000002">
    <property type="protein sequence ID" value="SUI85267.1"/>
    <property type="molecule type" value="Genomic_DNA"/>
</dbReference>
<keyword evidence="4" id="KW-0805">Transcription regulation</keyword>
<sequence>MQKSHNHRKHLTRTEVTRLLQQAAAGRAPERDSCLIWMGFIHGCRVSELNGLRMADLDMESGCVYMNRLKNGLSTIHPLETTEKNLLTRWLEKRRSCRNLEDEEWLFLSQKGYRLSRQRIYRMLQAYGKQAGLDVDAHPHMLRHACGYALADNGADTRVIQDYLGHRNIQHTVLYTAANAGRFKHLWKEEKEEENVTI</sequence>
<comment type="similarity">
    <text evidence="1">Belongs to the 'phage' integrase family.</text>
</comment>
<evidence type="ECO:0000256" key="3">
    <source>
        <dbReference type="ARBA" id="ARBA00022908"/>
    </source>
</evidence>
<keyword evidence="3" id="KW-0229">DNA integration</keyword>
<dbReference type="PANTHER" id="PTHR30349">
    <property type="entry name" value="PHAGE INTEGRASE-RELATED"/>
    <property type="match status" value="1"/>
</dbReference>
<evidence type="ECO:0000259" key="7">
    <source>
        <dbReference type="PROSITE" id="PS51898"/>
    </source>
</evidence>
<dbReference type="PROSITE" id="PS51898">
    <property type="entry name" value="TYR_RECOMBINASE"/>
    <property type="match status" value="1"/>
</dbReference>